<evidence type="ECO:0000313" key="1">
    <source>
        <dbReference type="EMBL" id="KAF2281189.1"/>
    </source>
</evidence>
<name>A0A6A6K1E6_WESOR</name>
<dbReference type="OrthoDB" id="425354at2759"/>
<evidence type="ECO:0008006" key="3">
    <source>
        <dbReference type="Google" id="ProtNLM"/>
    </source>
</evidence>
<dbReference type="InterPro" id="IPR012674">
    <property type="entry name" value="Calycin"/>
</dbReference>
<reference evidence="1" key="1">
    <citation type="journal article" date="2020" name="Stud. Mycol.">
        <title>101 Dothideomycetes genomes: a test case for predicting lifestyles and emergence of pathogens.</title>
        <authorList>
            <person name="Haridas S."/>
            <person name="Albert R."/>
            <person name="Binder M."/>
            <person name="Bloem J."/>
            <person name="Labutti K."/>
            <person name="Salamov A."/>
            <person name="Andreopoulos B."/>
            <person name="Baker S."/>
            <person name="Barry K."/>
            <person name="Bills G."/>
            <person name="Bluhm B."/>
            <person name="Cannon C."/>
            <person name="Castanera R."/>
            <person name="Culley D."/>
            <person name="Daum C."/>
            <person name="Ezra D."/>
            <person name="Gonzalez J."/>
            <person name="Henrissat B."/>
            <person name="Kuo A."/>
            <person name="Liang C."/>
            <person name="Lipzen A."/>
            <person name="Lutzoni F."/>
            <person name="Magnuson J."/>
            <person name="Mondo S."/>
            <person name="Nolan M."/>
            <person name="Ohm R."/>
            <person name="Pangilinan J."/>
            <person name="Park H.-J."/>
            <person name="Ramirez L."/>
            <person name="Alfaro M."/>
            <person name="Sun H."/>
            <person name="Tritt A."/>
            <person name="Yoshinaga Y."/>
            <person name="Zwiers L.-H."/>
            <person name="Turgeon B."/>
            <person name="Goodwin S."/>
            <person name="Spatafora J."/>
            <person name="Crous P."/>
            <person name="Grigoriev I."/>
        </authorList>
    </citation>
    <scope>NUCLEOTIDE SEQUENCE</scope>
    <source>
        <strain evidence="1">CBS 379.55</strain>
    </source>
</reference>
<gene>
    <name evidence="1" type="ORF">EI97DRAFT_389624</name>
</gene>
<dbReference type="EMBL" id="ML986484">
    <property type="protein sequence ID" value="KAF2281189.1"/>
    <property type="molecule type" value="Genomic_DNA"/>
</dbReference>
<dbReference type="Gene3D" id="2.40.128.20">
    <property type="match status" value="1"/>
</dbReference>
<evidence type="ECO:0000313" key="2">
    <source>
        <dbReference type="Proteomes" id="UP000800097"/>
    </source>
</evidence>
<keyword evidence="2" id="KW-1185">Reference proteome</keyword>
<dbReference type="AlphaFoldDB" id="A0A6A6K1E6"/>
<sequence>MAAPPSKTMKSFDGKWQMNKTLGDNPDPVLSLQGIGWILRKTIGSATITQHIKTSTTPSGATHIQIDQTLTAGLKGTSESRELDWTYRPHSDWLFGDVKGRSRWSSLSKVVEEAATTGKGEAADLEADAKFLVEGWLPESAEGENVVESFVENEAAGWTAWQVWGFADVDGKGRFHVRRVVVRKGSKVERIRLVYDYVGELEG</sequence>
<dbReference type="GeneID" id="54549383"/>
<protein>
    <recommendedName>
        <fullName evidence="3">LCCL domain-containing protein</fullName>
    </recommendedName>
</protein>
<proteinExistence type="predicted"/>
<dbReference type="SUPFAM" id="SSF50814">
    <property type="entry name" value="Lipocalins"/>
    <property type="match status" value="1"/>
</dbReference>
<accession>A0A6A6K1E6</accession>
<organism evidence="1 2">
    <name type="scientific">Westerdykella ornata</name>
    <dbReference type="NCBI Taxonomy" id="318751"/>
    <lineage>
        <taxon>Eukaryota</taxon>
        <taxon>Fungi</taxon>
        <taxon>Dikarya</taxon>
        <taxon>Ascomycota</taxon>
        <taxon>Pezizomycotina</taxon>
        <taxon>Dothideomycetes</taxon>
        <taxon>Pleosporomycetidae</taxon>
        <taxon>Pleosporales</taxon>
        <taxon>Sporormiaceae</taxon>
        <taxon>Westerdykella</taxon>
    </lineage>
</organism>
<dbReference type="RefSeq" id="XP_033658726.1">
    <property type="nucleotide sequence ID" value="XM_033796208.1"/>
</dbReference>
<dbReference type="InterPro" id="IPR053037">
    <property type="entry name" value="Pericyclase_pydY-like"/>
</dbReference>
<dbReference type="PANTHER" id="PTHR38115:SF1">
    <property type="entry name" value="LIPOCALIN-LIKE DOMAIN-CONTAINING PROTEIN"/>
    <property type="match status" value="1"/>
</dbReference>
<dbReference type="Proteomes" id="UP000800097">
    <property type="component" value="Unassembled WGS sequence"/>
</dbReference>
<dbReference type="PANTHER" id="PTHR38115">
    <property type="entry name" value="LIPOCALIN-LIKE DOMAIN-CONTAINING PROTEIN"/>
    <property type="match status" value="1"/>
</dbReference>